<dbReference type="Bgee" id="WBGene00303233">
    <property type="expression patterns" value="Expressed in embryo and 3 other cell types or tissues"/>
</dbReference>
<proteinExistence type="predicted"/>
<evidence type="ECO:0000313" key="3">
    <source>
        <dbReference type="Proteomes" id="UP000001940"/>
    </source>
</evidence>
<evidence type="ECO:0000313" key="4">
    <source>
        <dbReference type="WormBase" id="D1014.13"/>
    </source>
</evidence>
<dbReference type="AlphaFoldDB" id="A0A2X0RE13"/>
<gene>
    <name evidence="2" type="ORF">CELE_D1014.13</name>
    <name evidence="2 4" type="ORF">D1014.13</name>
</gene>
<name>A0A2X0RE13_CAEEL</name>
<keyword evidence="3" id="KW-1185">Reference proteome</keyword>
<dbReference type="InParanoid" id="A0A2X0RE13"/>
<accession>A0A2X0RE13</accession>
<feature type="compositionally biased region" description="Basic and acidic residues" evidence="1">
    <location>
        <begin position="73"/>
        <end position="87"/>
    </location>
</feature>
<dbReference type="WormBase" id="D1014.13">
    <property type="protein sequence ID" value="CE52657"/>
    <property type="gene ID" value="WBGene00303233"/>
</dbReference>
<organism evidence="2 3">
    <name type="scientific">Caenorhabditis elegans</name>
    <dbReference type="NCBI Taxonomy" id="6239"/>
    <lineage>
        <taxon>Eukaryota</taxon>
        <taxon>Metazoa</taxon>
        <taxon>Ecdysozoa</taxon>
        <taxon>Nematoda</taxon>
        <taxon>Chromadorea</taxon>
        <taxon>Rhabditida</taxon>
        <taxon>Rhabditina</taxon>
        <taxon>Rhabditomorpha</taxon>
        <taxon>Rhabditoidea</taxon>
        <taxon>Rhabditidae</taxon>
        <taxon>Peloderinae</taxon>
        <taxon>Caenorhabditis</taxon>
    </lineage>
</organism>
<evidence type="ECO:0000256" key="1">
    <source>
        <dbReference type="SAM" id="MobiDB-lite"/>
    </source>
</evidence>
<dbReference type="EMBL" id="BX284605">
    <property type="protein sequence ID" value="SPS41587.1"/>
    <property type="molecule type" value="Genomic_DNA"/>
</dbReference>
<dbReference type="FunCoup" id="A0A2X0RE13">
    <property type="interactions" value="308"/>
</dbReference>
<reference evidence="2 3" key="1">
    <citation type="journal article" date="1998" name="Science">
        <title>Genome sequence of the nematode C. elegans: a platform for investigating biology.</title>
        <authorList>
            <consortium name="The C. elegans sequencing consortium"/>
            <person name="Sulson J.E."/>
            <person name="Waterston R."/>
        </authorList>
    </citation>
    <scope>NUCLEOTIDE SEQUENCE [LARGE SCALE GENOMIC DNA]</scope>
    <source>
        <strain evidence="2 3">Bristol N2</strain>
    </source>
</reference>
<evidence type="ECO:0000313" key="2">
    <source>
        <dbReference type="EMBL" id="SPS41587.1"/>
    </source>
</evidence>
<dbReference type="Proteomes" id="UP000001940">
    <property type="component" value="Chromosome V"/>
</dbReference>
<protein>
    <submittedName>
        <fullName evidence="2">Uncharacterized protein</fullName>
    </submittedName>
</protein>
<feature type="region of interest" description="Disordered" evidence="1">
    <location>
        <begin position="65"/>
        <end position="87"/>
    </location>
</feature>
<dbReference type="AGR" id="WB:WBGene00303233"/>
<dbReference type="OrthoDB" id="5861615at2759"/>
<sequence>MEEMRIVEIETADRKIKRNWSYVKKNELKFESAEKAKPSPVVCIKGNDESEINLLEKKTSSISKYSSPLAHRMKQERIDKREKLHLN</sequence>